<feature type="signal peptide" evidence="1">
    <location>
        <begin position="1"/>
        <end position="18"/>
    </location>
</feature>
<dbReference type="eggNOG" id="ENOG5033B8Z">
    <property type="taxonomic scope" value="Bacteria"/>
</dbReference>
<gene>
    <name evidence="2" type="ordered locus">P700755_000743</name>
</gene>
<dbReference type="AlphaFoldDB" id="K4IAU9"/>
<keyword evidence="1" id="KW-0732">Signal</keyword>
<evidence type="ECO:0000313" key="3">
    <source>
        <dbReference type="Proteomes" id="UP000008514"/>
    </source>
</evidence>
<proteinExistence type="predicted"/>
<reference evidence="2" key="2">
    <citation type="submission" date="2012-09" db="EMBL/GenBank/DDBJ databases">
        <title>The complete sequence of Psychroflexus torquis an extreme psychrophile from sea-ice that is stimulated by light.</title>
        <authorList>
            <person name="Feng S."/>
            <person name="Powell S.M."/>
            <person name="Bowman J.P."/>
        </authorList>
    </citation>
    <scope>NUCLEOTIDE SEQUENCE [LARGE SCALE GENOMIC DNA]</scope>
    <source>
        <strain evidence="2">ATCC 700755</strain>
    </source>
</reference>
<feature type="chain" id="PRO_5003879276" evidence="1">
    <location>
        <begin position="19"/>
        <end position="172"/>
    </location>
</feature>
<dbReference type="SUPFAM" id="SSF54427">
    <property type="entry name" value="NTF2-like"/>
    <property type="match status" value="1"/>
</dbReference>
<dbReference type="InterPro" id="IPR032710">
    <property type="entry name" value="NTF2-like_dom_sf"/>
</dbReference>
<dbReference type="HOGENOM" id="CLU_1553995_0_0_10"/>
<accession>K4IAU9</accession>
<dbReference type="Gene3D" id="3.10.450.50">
    <property type="match status" value="1"/>
</dbReference>
<evidence type="ECO:0000256" key="1">
    <source>
        <dbReference type="SAM" id="SignalP"/>
    </source>
</evidence>
<keyword evidence="3" id="KW-1185">Reference proteome</keyword>
<reference evidence="2" key="1">
    <citation type="submission" date="2006-03" db="EMBL/GenBank/DDBJ databases">
        <authorList>
            <person name="Bowman J."/>
            <person name="Ferriera S."/>
            <person name="Johnson J."/>
            <person name="Kravitz S."/>
            <person name="Halpern A."/>
            <person name="Remington K."/>
            <person name="Beeson K."/>
            <person name="Tran B."/>
            <person name="Rogers Y.-H."/>
            <person name="Friedman R."/>
            <person name="Venter J.C."/>
        </authorList>
    </citation>
    <scope>NUCLEOTIDE SEQUENCE [LARGE SCALE GENOMIC DNA]</scope>
    <source>
        <strain evidence="2">ATCC 700755</strain>
    </source>
</reference>
<sequence>MMKKLTLTILTLASLLLASCDTKKIEVLSDQDKATIKMEVEVVINQIVENSEAGNFEKATEPYLNSPEFIAISNGVLADYTGFIKSNKEYFGAVDHQKYNETRILFTYIDKKNVIMTFIGTGHATFKDKQQFKIDPFAATLVFKKIDDSWKVTYSNEFATITPVAENSAITK</sequence>
<dbReference type="PROSITE" id="PS51257">
    <property type="entry name" value="PROKAR_LIPOPROTEIN"/>
    <property type="match status" value="1"/>
</dbReference>
<protein>
    <submittedName>
        <fullName evidence="2">Uncharacterized protein</fullName>
    </submittedName>
</protein>
<organism evidence="2 3">
    <name type="scientific">Psychroflexus torquis (strain ATCC 700755 / CIP 106069 / ACAM 623)</name>
    <dbReference type="NCBI Taxonomy" id="313595"/>
    <lineage>
        <taxon>Bacteria</taxon>
        <taxon>Pseudomonadati</taxon>
        <taxon>Bacteroidota</taxon>
        <taxon>Flavobacteriia</taxon>
        <taxon>Flavobacteriales</taxon>
        <taxon>Flavobacteriaceae</taxon>
        <taxon>Psychroflexus</taxon>
    </lineage>
</organism>
<dbReference type="EMBL" id="CP003879">
    <property type="protein sequence ID" value="AFU67747.1"/>
    <property type="molecule type" value="Genomic_DNA"/>
</dbReference>
<name>K4IAU9_PSYTT</name>
<evidence type="ECO:0000313" key="2">
    <source>
        <dbReference type="EMBL" id="AFU67747.1"/>
    </source>
</evidence>
<dbReference type="OrthoDB" id="1437763at2"/>
<dbReference type="Proteomes" id="UP000008514">
    <property type="component" value="Chromosome"/>
</dbReference>
<dbReference type="KEGG" id="ptq:P700755_000743"/>